<dbReference type="PRINTS" id="PR00313">
    <property type="entry name" value="CABNDNGRPT"/>
</dbReference>
<dbReference type="PANTHER" id="PTHR38340">
    <property type="entry name" value="S-LAYER PROTEIN"/>
    <property type="match status" value="1"/>
</dbReference>
<keyword evidence="2" id="KW-0964">Secreted</keyword>
<feature type="region of interest" description="Disordered" evidence="3">
    <location>
        <begin position="660"/>
        <end position="681"/>
    </location>
</feature>
<dbReference type="STRING" id="313368.SAMN04488012_105232"/>
<keyword evidence="5" id="KW-1185">Reference proteome</keyword>
<dbReference type="Gene3D" id="2.150.10.10">
    <property type="entry name" value="Serralysin-like metalloprotease, C-terminal"/>
    <property type="match status" value="2"/>
</dbReference>
<dbReference type="Pfam" id="PF00353">
    <property type="entry name" value="HemolysinCabind"/>
    <property type="match status" value="3"/>
</dbReference>
<evidence type="ECO:0000256" key="2">
    <source>
        <dbReference type="ARBA" id="ARBA00022525"/>
    </source>
</evidence>
<evidence type="ECO:0000256" key="1">
    <source>
        <dbReference type="ARBA" id="ARBA00004613"/>
    </source>
</evidence>
<dbReference type="SUPFAM" id="SSF51120">
    <property type="entry name" value="beta-Roll"/>
    <property type="match status" value="2"/>
</dbReference>
<dbReference type="RefSeq" id="WP_073128604.1">
    <property type="nucleotide sequence ID" value="NZ_FQZA01000005.1"/>
</dbReference>
<dbReference type="InterPro" id="IPR008965">
    <property type="entry name" value="CBM2/CBM3_carb-bd_dom_sf"/>
</dbReference>
<dbReference type="Gene3D" id="2.60.40.290">
    <property type="match status" value="1"/>
</dbReference>
<dbReference type="EMBL" id="FQZA01000005">
    <property type="protein sequence ID" value="SHJ17877.1"/>
    <property type="molecule type" value="Genomic_DNA"/>
</dbReference>
<gene>
    <name evidence="4" type="ORF">SAMN04488012_105232</name>
</gene>
<dbReference type="SUPFAM" id="SSF49384">
    <property type="entry name" value="Carbohydrate-binding domain"/>
    <property type="match status" value="1"/>
</dbReference>
<dbReference type="Proteomes" id="UP000184040">
    <property type="component" value="Unassembled WGS sequence"/>
</dbReference>
<dbReference type="PANTHER" id="PTHR38340:SF1">
    <property type="entry name" value="S-LAYER PROTEIN"/>
    <property type="match status" value="1"/>
</dbReference>
<name>A0A1M6H6L0_9RHOB</name>
<dbReference type="SUPFAM" id="SSF51126">
    <property type="entry name" value="Pectin lyase-like"/>
    <property type="match status" value="1"/>
</dbReference>
<evidence type="ECO:0000313" key="4">
    <source>
        <dbReference type="EMBL" id="SHJ17877.1"/>
    </source>
</evidence>
<dbReference type="PROSITE" id="PS00330">
    <property type="entry name" value="HEMOLYSIN_CALCIUM"/>
    <property type="match status" value="3"/>
</dbReference>
<reference evidence="4 5" key="1">
    <citation type="submission" date="2016-11" db="EMBL/GenBank/DDBJ databases">
        <authorList>
            <person name="Jaros S."/>
            <person name="Januszkiewicz K."/>
            <person name="Wedrychowicz H."/>
        </authorList>
    </citation>
    <scope>NUCLEOTIDE SEQUENCE [LARGE SCALE GENOMIC DNA]</scope>
    <source>
        <strain evidence="4 5">DSM 26892</strain>
    </source>
</reference>
<dbReference type="InterPro" id="IPR018511">
    <property type="entry name" value="Hemolysin-typ_Ca-bd_CS"/>
</dbReference>
<dbReference type="InterPro" id="IPR001343">
    <property type="entry name" value="Hemolysn_Ca-bd"/>
</dbReference>
<dbReference type="GO" id="GO:0005576">
    <property type="term" value="C:extracellular region"/>
    <property type="evidence" value="ECO:0007669"/>
    <property type="project" value="UniProtKB-SubCell"/>
</dbReference>
<sequence length="781" mass="81917">MEQVYIDYEWSGGFRAEFSLTNDGAETRPVSIEFLADAEITNIWNGGVEELSPGHFRLTVEDVDPGETVSGGFTASANHAQIFVLEDGAVEVEPWVITLDPSATAAELQTLIDTAPPGSTITLGAGSYTFDRTIVIARDDIAVVGTGSDDVTITVPSDLGESAVEISGGRRTEISALAEPVAQGQDTLHFATGHRIEAGDHLYLERDNTAAFLAEIGDTQWLNDSSLRTSIVEVDHVDGTTVHLVGGVHFDFDTAETRVYDIDLLEDVVLGGFTVDYGLGAADPSLFQNTLPDYARSAVIEVDGAAGAIITDIAAHDVPSLGLNLLASTELDISGTTFTGAHNKGTGGNGYAIQIRDVYDSTISNHSDADMRHSVLFSSWRSASGNEVHVASTDRDINFHGGRDHDNTVHVTSSIRDADSDVIGESLVINSTGFAYGAPTDIDANTVLFETLVGSRLADDVTGHDGGSFLDGAGGDDTLRGGAGDDTLAGGIGDDSLLGGDGVDRAIFSGLSNGYRITEIDGGFEIEDMVGDQGLDVVTGVEFLIFDDAEVDTAAIDARDESLIEAPVLFGTDDKDVIEVTEDGTLVYAGGGWDRVISWVDFTMSEGLERLDLAGDLEIDATGTAVGDLILANDAANVIRGRSGDDRIFARGGDDRIYGSSGSDEIDAGMGDDTIQGGGGSDILTGQHGADVFQFRKIEEGGAWGIDTITDFETGDLIDLTSLDADPDTDGNQALAWDPDGGAGTIRQSGDLLEVDIDGDGTADFTIRAPGHAFGAVDFDL</sequence>
<organism evidence="4 5">
    <name type="scientific">Palleronia salina</name>
    <dbReference type="NCBI Taxonomy" id="313368"/>
    <lineage>
        <taxon>Bacteria</taxon>
        <taxon>Pseudomonadati</taxon>
        <taxon>Pseudomonadota</taxon>
        <taxon>Alphaproteobacteria</taxon>
        <taxon>Rhodobacterales</taxon>
        <taxon>Roseobacteraceae</taxon>
        <taxon>Palleronia</taxon>
    </lineage>
</organism>
<dbReference type="InterPro" id="IPR011049">
    <property type="entry name" value="Serralysin-like_metalloprot_C"/>
</dbReference>
<evidence type="ECO:0000313" key="5">
    <source>
        <dbReference type="Proteomes" id="UP000184040"/>
    </source>
</evidence>
<proteinExistence type="predicted"/>
<accession>A0A1M6H6L0</accession>
<comment type="subcellular location">
    <subcellularLocation>
        <location evidence="1">Secreted</location>
    </subcellularLocation>
</comment>
<evidence type="ECO:0008006" key="6">
    <source>
        <dbReference type="Google" id="ProtNLM"/>
    </source>
</evidence>
<dbReference type="GO" id="GO:0004553">
    <property type="term" value="F:hydrolase activity, hydrolyzing O-glycosyl compounds"/>
    <property type="evidence" value="ECO:0007669"/>
    <property type="project" value="InterPro"/>
</dbReference>
<dbReference type="GO" id="GO:0030247">
    <property type="term" value="F:polysaccharide binding"/>
    <property type="evidence" value="ECO:0007669"/>
    <property type="project" value="InterPro"/>
</dbReference>
<evidence type="ECO:0000256" key="3">
    <source>
        <dbReference type="SAM" id="MobiDB-lite"/>
    </source>
</evidence>
<dbReference type="InterPro" id="IPR012291">
    <property type="entry name" value="CBM2_carb-bd_dom_sf"/>
</dbReference>
<dbReference type="InterPro" id="IPR011050">
    <property type="entry name" value="Pectin_lyase_fold/virulence"/>
</dbReference>
<dbReference type="AlphaFoldDB" id="A0A1M6H6L0"/>
<dbReference type="InterPro" id="IPR050557">
    <property type="entry name" value="RTX_toxin/Mannuronan_C5-epim"/>
</dbReference>
<protein>
    <recommendedName>
        <fullName evidence="6">Ca2+-binding protein, RTX toxin-related</fullName>
    </recommendedName>
</protein>
<dbReference type="GO" id="GO:0005509">
    <property type="term" value="F:calcium ion binding"/>
    <property type="evidence" value="ECO:0007669"/>
    <property type="project" value="InterPro"/>
</dbReference>